<dbReference type="FunFam" id="3.40.50.720:FF:000084">
    <property type="entry name" value="Short-chain dehydrogenase reductase"/>
    <property type="match status" value="1"/>
</dbReference>
<comment type="similarity">
    <text evidence="1">Belongs to the short-chain dehydrogenases/reductases (SDR) family.</text>
</comment>
<dbReference type="EMBL" id="JAATJN010000001">
    <property type="protein sequence ID" value="NJC58751.1"/>
    <property type="molecule type" value="Genomic_DNA"/>
</dbReference>
<reference evidence="3 4" key="1">
    <citation type="submission" date="2020-03" db="EMBL/GenBank/DDBJ databases">
        <title>Sequencing the genomes of 1000 actinobacteria strains.</title>
        <authorList>
            <person name="Klenk H.-P."/>
        </authorList>
    </citation>
    <scope>NUCLEOTIDE SEQUENCE [LARGE SCALE GENOMIC DNA]</scope>
    <source>
        <strain evidence="3 4">DSM 18964</strain>
    </source>
</reference>
<gene>
    <name evidence="3" type="ORF">BKA07_003786</name>
</gene>
<evidence type="ECO:0000256" key="2">
    <source>
        <dbReference type="ARBA" id="ARBA00023002"/>
    </source>
</evidence>
<dbReference type="AlphaFoldDB" id="A0A846S9P1"/>
<dbReference type="Proteomes" id="UP000576792">
    <property type="component" value="Unassembled WGS sequence"/>
</dbReference>
<organism evidence="3 4">
    <name type="scientific">Brevibacterium marinum</name>
    <dbReference type="NCBI Taxonomy" id="418643"/>
    <lineage>
        <taxon>Bacteria</taxon>
        <taxon>Bacillati</taxon>
        <taxon>Actinomycetota</taxon>
        <taxon>Actinomycetes</taxon>
        <taxon>Micrococcales</taxon>
        <taxon>Brevibacteriaceae</taxon>
        <taxon>Brevibacterium</taxon>
    </lineage>
</organism>
<comment type="caution">
    <text evidence="3">The sequence shown here is derived from an EMBL/GenBank/DDBJ whole genome shotgun (WGS) entry which is preliminary data.</text>
</comment>
<dbReference type="SUPFAM" id="SSF51735">
    <property type="entry name" value="NAD(P)-binding Rossmann-fold domains"/>
    <property type="match status" value="1"/>
</dbReference>
<sequence length="256" mass="26704">MNRMDSKVTVITGGAAGMGRIQSELYAREGARVAVIDIDENSGAETIAAIEADGGTAAFWNVDISDESQVRGSVDEIVQQFGRVDVLINNAGVTGVDKPTHEVSEQELDAVLGVDVKGLFFMTKHVVPHLKDAGGGAIVNFASIYGLVGSQELTPYHAAKGAVVAMTKQDAVTYGQDNIRVNAVAPGTILTPLVKELGSRGPGGLDAYKELMGAKHPIGRLGQPEDVAHATLFLASDESAFITGTVLPVDGGYTAQ</sequence>
<dbReference type="PANTHER" id="PTHR24321">
    <property type="entry name" value="DEHYDROGENASES, SHORT CHAIN"/>
    <property type="match status" value="1"/>
</dbReference>
<dbReference type="RefSeq" id="WP_167952687.1">
    <property type="nucleotide sequence ID" value="NZ_BAAAPQ010000026.1"/>
</dbReference>
<dbReference type="CDD" id="cd05233">
    <property type="entry name" value="SDR_c"/>
    <property type="match status" value="1"/>
</dbReference>
<dbReference type="Gene3D" id="3.40.50.720">
    <property type="entry name" value="NAD(P)-binding Rossmann-like Domain"/>
    <property type="match status" value="1"/>
</dbReference>
<evidence type="ECO:0000313" key="3">
    <source>
        <dbReference type="EMBL" id="NJC58751.1"/>
    </source>
</evidence>
<dbReference type="NCBIfam" id="NF005559">
    <property type="entry name" value="PRK07231.1"/>
    <property type="match status" value="1"/>
</dbReference>
<dbReference type="PRINTS" id="PR00081">
    <property type="entry name" value="GDHRDH"/>
</dbReference>
<dbReference type="PRINTS" id="PR00080">
    <property type="entry name" value="SDRFAMILY"/>
</dbReference>
<dbReference type="InterPro" id="IPR002347">
    <property type="entry name" value="SDR_fam"/>
</dbReference>
<evidence type="ECO:0000313" key="4">
    <source>
        <dbReference type="Proteomes" id="UP000576792"/>
    </source>
</evidence>
<proteinExistence type="inferred from homology"/>
<keyword evidence="4" id="KW-1185">Reference proteome</keyword>
<keyword evidence="2" id="KW-0560">Oxidoreductase</keyword>
<dbReference type="InterPro" id="IPR036291">
    <property type="entry name" value="NAD(P)-bd_dom_sf"/>
</dbReference>
<dbReference type="PANTHER" id="PTHR24321:SF8">
    <property type="entry name" value="ESTRADIOL 17-BETA-DEHYDROGENASE 8-RELATED"/>
    <property type="match status" value="1"/>
</dbReference>
<evidence type="ECO:0000256" key="1">
    <source>
        <dbReference type="ARBA" id="ARBA00006484"/>
    </source>
</evidence>
<protein>
    <submittedName>
        <fullName evidence="3">NAD(P)-dependent dehydrogenase (Short-subunit alcohol dehydrogenase family)</fullName>
    </submittedName>
</protein>
<dbReference type="GO" id="GO:0016491">
    <property type="term" value="F:oxidoreductase activity"/>
    <property type="evidence" value="ECO:0007669"/>
    <property type="project" value="UniProtKB-KW"/>
</dbReference>
<dbReference type="Pfam" id="PF13561">
    <property type="entry name" value="adh_short_C2"/>
    <property type="match status" value="1"/>
</dbReference>
<accession>A0A846S9P1</accession>
<name>A0A846S9P1_9MICO</name>